<feature type="compositionally biased region" description="Polar residues" evidence="8">
    <location>
        <begin position="2283"/>
        <end position="2295"/>
    </location>
</feature>
<dbReference type="PROSITE" id="PS50235">
    <property type="entry name" value="USP_3"/>
    <property type="match status" value="1"/>
</dbReference>
<dbReference type="GO" id="GO:0005634">
    <property type="term" value="C:nucleus"/>
    <property type="evidence" value="ECO:0007669"/>
    <property type="project" value="TreeGrafter"/>
</dbReference>
<keyword evidence="4 10" id="KW-0645">Protease</keyword>
<feature type="compositionally biased region" description="Low complexity" evidence="8">
    <location>
        <begin position="2296"/>
        <end position="2310"/>
    </location>
</feature>
<dbReference type="Pfam" id="PF25010">
    <property type="entry name" value="ARM_UBP24_USP9X-Y"/>
    <property type="match status" value="2"/>
</dbReference>
<keyword evidence="7" id="KW-0788">Thiol protease</keyword>
<comment type="similarity">
    <text evidence="2">Belongs to the peptidase C19 family.</text>
</comment>
<feature type="compositionally biased region" description="Acidic residues" evidence="8">
    <location>
        <begin position="505"/>
        <end position="515"/>
    </location>
</feature>
<evidence type="ECO:0000256" key="6">
    <source>
        <dbReference type="ARBA" id="ARBA00022801"/>
    </source>
</evidence>
<evidence type="ECO:0000256" key="1">
    <source>
        <dbReference type="ARBA" id="ARBA00000707"/>
    </source>
</evidence>
<feature type="region of interest" description="Disordered" evidence="8">
    <location>
        <begin position="2110"/>
        <end position="2169"/>
    </location>
</feature>
<evidence type="ECO:0000313" key="10">
    <source>
        <dbReference type="EMBL" id="NBJ62891.1"/>
    </source>
</evidence>
<dbReference type="EC" id="3.4.19.12" evidence="3"/>
<feature type="compositionally biased region" description="Low complexity" evidence="8">
    <location>
        <begin position="113"/>
        <end position="126"/>
    </location>
</feature>
<sequence length="3599" mass="403624">MCDVCADFLHLLTTHETRISNNELKHQHLQKNEVDIAFAYIQTWPQRQCMCCYRDVKNFERFNLIVQSIICLTISQLKNIKAILEESQTNNNNPEESGGAAEVKESKGEAPDVKPASPTPAAVAPSKPKEAASSTWSLPELERVLIVISKAFLLNFPLYVAYKHGVHSRLDDISAQDANSLSIFCDLHDNEIPAFLLRNVSVFCNCGGFAAMALCFEQSNLPVSTAHAITAAISNVKLWLNYRSIAQLFVPLRVKVLQYMCKLNDQDLRSPATKSMAEFMWAAIKDPLDSQITFDMEGLTLAFKYFTSTTLTMRLSGMAQINAHINLFNDICTSDTVAEVEVVGQKLADWLTENQIISHLFGPNLHVEVIKQSHIVLNFLAVENQITEDHINLIWQAAQLKHCSKPIYDILPSLVKNLAPRPAMHLYQLLCRLDPKEHTEQSIYIASALTKLIWSRDSCRQSSVESFFGGGSVAGSSGAAASALMRNVATVASSSENSVSIEGSNSEEEQQEEDSSEGRKTPIEVEGSDSGAPPCKQARHKNCCGETTDESTKVEADAADDVECVKGIPPTLTIMGQRISILPDGSSSDDGLDTSEHFSAMRKHVRKRRKMRVLSKKQMQKIAEMSDGESHSDEAVVGNDSDCSETHLPSAVLSHLHSDGSFIGAISEGQLMDLLSGAENDGSYSSPMSNKSEKNMADFDDEDSPCEEELEQLASRGHCLAAFTLPRTRTIASVLGKSEKSSKSAEKSSQESANSSTSSNTTQGTFKLNDVCQPGNTLLWDLLQDDKIGQLGESLALEAEKALGTLLCFNTDKFIRMKFVEGCLMNLANNKSVIVCLRLLPKMFASFQQFRATDTHQVTMWAERQHKMMYHFFNNLKYYAVSTKTQNQGQILNQSGGLMYSHLTQVQVRLQFLTSVFSSMGSPEPFRLSLEQVDALWAWLANDPECSDCLFAWLQTQAKGSGDQHALGIDTLQHLYIRKLPELRPEGISMVALGLFQQLCSLARLAAAHYDTGSDMSLDIVGMSHLWKIALRANNTDVSLAAIQYINSYYMGQQLKLEKEFVAQCMNHLTQAAEDLNSVDNQEHALMCVQRALMLLNTHLETFRRRYAYHLRRWALEGKGIAAHSALRSEGPGPPIRIILQPAGVPDKSILHLHSTDLVADLKAEVAKWWESIQSGVKSSGATAPVLGLLLSEGPLRIITQGQEITAEYDERSLADVGFKDNQMVYVSLGGRSSGRRRDPGDHPSLQPPPPKECLPTVLLLQPKYFEQLFKLMQTLGDMKTLGKGGNRQPHTKAQLLSRRVWDILAMLPTSPTLLENFKNIMHQKASKNDEEMETEEKPAMMNVEDLLDPRNLQKFMYSLHIVESLCKTKFSAGKVADKSPAKSQAIKASNPSKFVAKLAMGVKCGKKAGEKGDTDVTLCNTPMELEEQAAGGESGGNRPESAEGADAESKKMDVTETENTPSADVENQPPVDTNKTKKILTPEITISWSTIFVKCGGLRKLYDILMSGVLQPDESCGDDFNEWRHDCLASLLRILCLLGMEEMKPDDTLLTIPKLNEHMLPMMAVRPTLKRLSTILIDSSLPINPHHFKTGIWGRAQVIHFTMNLLVCFVHSSPQAREQLWSDSDNCTWLQRLILNDPEPAVRREACAGLYRVCLGNAKTFYEITAPLLSKLISFLQIAEKMACQNQSINLSTDEGKEPYGPACRDYFWLLCRLVDTMTTEMMKEGLDAPQTSAIDIENLCRQVSKSILERDFLEVRHGHQDDGLVGLINLLANLIKFDPPFKQSPDGQEFIERIFECLFDLPSAENRQKPKCKSQSARGAAYDLLVELCKNSAKNYALLHGKLMEQHKSGPHSSYPWDYWPREDGRSECGYVGLTNLGATCYMASCIQHLYMMPQAREAVLSVPPQNALKHANTLHELQRMFAYLMESERKSYNPRSFCRVYQMDHQPLNTGEQKDMAEFFIDLVSKLEEMTPDLKSLIKNLFCGVLSNNVVSLDCGHVSRTLEEFYTVRCQVADMRNLHESLDEVTVKDTLEGDNMYTCSQCGKKVRAEKRACFKKLPQILCFNTMRYTFNMVTMLKEKVNTHFSFPMRLDMSGYSEKSLMPQYYQEEKKKMQLRRSSSRSSNNTESPEVSTVDKMKKDTSPSSSMESSAETCEASEKSSNDMDDDEDEFIDHFEYDLVGVTVHTGTADGGHYYSFIKERSTSGVGDRWFLFNDAEVKIFDPSQIAAECFGGEMTSKTYDSVTEKYLDFSFEKTNSAYMLFYERRTDKDDKEPIGGCSESGPSCVNDTSSLKSNNNNTCSRNNNTSNMGEMGAQSSMLEAIPRSIGKESSDGSASANETDPSGDLLIKTNLNRTNCDIEAKGNLVATSTASTSKSSASGRRSLLSKELEEWIWQDNKHFLQDRNIFEHTYFSFMWQICGHIPQTLLMPGDITCIAAQLSVSFFIETFIHAKEKPTMVLWVELLTKQFNASPEACEWFLTHMSQVPWWPVQVLIQCPNQMVRQMFQRLVIHVIQRLRPSHSSLYLKIETNEEGKEEIGNASCVTRFIKSLIMLMESSAKAHMRNLSEFFGLLYDFSRMGEEEALFLLRINIIRNVADFYLGHKTQDCIDTGSDNDDNSSDEALSVDKTRPASLDKMIALVASLVERSRGPDLRLHLSSRDYNAIAGGKGFPFLYQQIKDNINPHQTRHLIHALCRFDDRLANQIISMLFTAVTKHTELCGPFFKLLTLLTENSVGPSGMPCFSQLVLQRVWDAAEYCPQSALDWLAVQAPRNKIAHSWILQSAEQWVEPFLLAHNNSRVRNAAAYLLVCLVPSQSFRANYRVSSHHKLMLHGQQKEFTGDAQLIAHNILSLLLRLLRQARNYTEIGSHGTAKLTAYFTLMTYLMASKAEKLMLGPHIRALWDLFHPRLSEPGVPAHHNKQALLAFWHHATTDCPENAQIVVNCPEITRNIAFNYILADHDESEIVAYNRAMLPAYYGLLRMFCQQSRTLTRQLAAHQNLQWAFKNITPHPTQYAMAVEELFRLMTLFAQRHPDASEGDQREISNFRRTTLTAYLTGLDARVSWGTLIAALRILVDNDEDRLFVVLHGGIAMAFEALHTLHSMYHEATACHVSGDLQELLAELVLLVSTLRLTSRNDPKKRLQPGVLKGLQEGVRRLATLLNTYNPPEMRNLAMEVLKELVKNSTVEVINILVPLLTHCHTASQNSTHPLSQLGYYFPRRGSTKSTWQSISKSAPRPPRPMVQMSVPQTQLVQKGTDKEFDAALEAFYKPYHDFLDVMFRMAVNTNQMNESIVNLSCLAGTEGTALHFNFFPKFWVGVYNNKQTNKYVELLTNNPFLTEYIDMILRDERISLNDPIILSFLEIYYPKIISRLTIPRLLDSIGVNILSKENVYDLCGDILAVRVIVESTTDLPQWVQKQLRSSLLEVKARFKDDITVHEDESPPKRRKMSENESDAGVSAASTADEATQGSSKETPESSEATVKEPVVGTAATTSSTESVEMVDVSGDKEPQRTTSPDKSSNSLETVSPQSNQSGSSERKERQRYIMRIDENIDLALKCLPEVNEAGAESGTEKKEEQPEVKSEESTKKDDKEENEKKE</sequence>
<feature type="region of interest" description="Disordered" evidence="8">
    <location>
        <begin position="89"/>
        <end position="128"/>
    </location>
</feature>
<feature type="region of interest" description="Disordered" evidence="8">
    <location>
        <begin position="677"/>
        <end position="707"/>
    </location>
</feature>
<evidence type="ECO:0000256" key="8">
    <source>
        <dbReference type="SAM" id="MobiDB-lite"/>
    </source>
</evidence>
<dbReference type="FunFam" id="3.90.70.10:FF:000022">
    <property type="entry name" value="Ubiquitin carboxyl-terminal hydrolase 24"/>
    <property type="match status" value="1"/>
</dbReference>
<dbReference type="GO" id="GO:0004843">
    <property type="term" value="F:cysteine-type deubiquitinase activity"/>
    <property type="evidence" value="ECO:0007669"/>
    <property type="project" value="UniProtKB-EC"/>
</dbReference>
<comment type="catalytic activity">
    <reaction evidence="1">
        <text>Thiol-dependent hydrolysis of ester, thioester, amide, peptide and isopeptide bonds formed by the C-terminal Gly of ubiquitin (a 76-residue protein attached to proteins as an intracellular targeting signal).</text>
        <dbReference type="EC" id="3.4.19.12"/>
    </reaction>
</comment>
<dbReference type="SUPFAM" id="SSF54001">
    <property type="entry name" value="Cysteine proteinases"/>
    <property type="match status" value="1"/>
</dbReference>
<reference evidence="10" key="1">
    <citation type="submission" date="2019-10" db="EMBL/GenBank/DDBJ databases">
        <title>Short sand fly seasons in Tbilisi, Georgia, hinder development of host immunity to saliva of the visceral leishmaniasis vector Phlebotomus kandelakii.</title>
        <authorList>
            <person name="Oliveira F."/>
            <person name="Giorgobiani E."/>
            <person name="Guimaraes-Costa A.B."/>
            <person name="Abdeladhim M."/>
            <person name="Oristian J."/>
            <person name="Tskhvaradze L."/>
            <person name="Tsertsvadze N."/>
            <person name="Zakalashvili M."/>
            <person name="Valenzuela J.G."/>
            <person name="Kamhawi S."/>
        </authorList>
    </citation>
    <scope>NUCLEOTIDE SEQUENCE</scope>
    <source>
        <strain evidence="10">Wild-capture in Tbilisi</strain>
        <tissue evidence="10">Salivary glands</tissue>
    </source>
</reference>
<feature type="compositionally biased region" description="Polar residues" evidence="8">
    <location>
        <begin position="2334"/>
        <end position="2343"/>
    </location>
</feature>
<feature type="region of interest" description="Disordered" evidence="8">
    <location>
        <begin position="1428"/>
        <end position="1477"/>
    </location>
</feature>
<evidence type="ECO:0000259" key="9">
    <source>
        <dbReference type="PROSITE" id="PS50235"/>
    </source>
</evidence>
<dbReference type="SUPFAM" id="SSF48371">
    <property type="entry name" value="ARM repeat"/>
    <property type="match status" value="2"/>
</dbReference>
<dbReference type="InterPro" id="IPR018200">
    <property type="entry name" value="USP_CS"/>
</dbReference>
<feature type="compositionally biased region" description="Low complexity" evidence="8">
    <location>
        <begin position="3487"/>
        <end position="3505"/>
    </location>
</feature>
<feature type="region of interest" description="Disordered" evidence="8">
    <location>
        <begin position="736"/>
        <end position="766"/>
    </location>
</feature>
<dbReference type="InterPro" id="IPR016024">
    <property type="entry name" value="ARM-type_fold"/>
</dbReference>
<feature type="region of interest" description="Disordered" evidence="8">
    <location>
        <begin position="622"/>
        <end position="644"/>
    </location>
</feature>
<dbReference type="CDD" id="cd02659">
    <property type="entry name" value="peptidase_C19C"/>
    <property type="match status" value="1"/>
</dbReference>
<keyword evidence="6" id="KW-0378">Hydrolase</keyword>
<dbReference type="GO" id="GO:0006508">
    <property type="term" value="P:proteolysis"/>
    <property type="evidence" value="ECO:0007669"/>
    <property type="project" value="UniProtKB-KW"/>
</dbReference>
<dbReference type="InterPro" id="IPR021905">
    <property type="entry name" value="DUF3517"/>
</dbReference>
<dbReference type="PROSITE" id="PS00973">
    <property type="entry name" value="USP_2"/>
    <property type="match status" value="1"/>
</dbReference>
<keyword evidence="5" id="KW-0833">Ubl conjugation pathway</keyword>
<feature type="region of interest" description="Disordered" evidence="8">
    <location>
        <begin position="495"/>
        <end position="549"/>
    </location>
</feature>
<evidence type="ECO:0000256" key="2">
    <source>
        <dbReference type="ARBA" id="ARBA00009085"/>
    </source>
</evidence>
<evidence type="ECO:0000256" key="3">
    <source>
        <dbReference type="ARBA" id="ARBA00012759"/>
    </source>
</evidence>
<feature type="compositionally biased region" description="Polar residues" evidence="8">
    <location>
        <begin position="3513"/>
        <end position="3536"/>
    </location>
</feature>
<feature type="compositionally biased region" description="Polar residues" evidence="8">
    <location>
        <begin position="3460"/>
        <end position="3481"/>
    </location>
</feature>
<feature type="compositionally biased region" description="Basic and acidic residues" evidence="8">
    <location>
        <begin position="737"/>
        <end position="749"/>
    </location>
</feature>
<dbReference type="Gene3D" id="3.90.70.10">
    <property type="entry name" value="Cysteine proteinases"/>
    <property type="match status" value="1"/>
</dbReference>
<dbReference type="InterPro" id="IPR056850">
    <property type="entry name" value="ARM_UBP34_24_USP9X_Y"/>
</dbReference>
<feature type="compositionally biased region" description="Low complexity" evidence="8">
    <location>
        <begin position="2144"/>
        <end position="2156"/>
    </location>
</feature>
<evidence type="ECO:0000256" key="5">
    <source>
        <dbReference type="ARBA" id="ARBA00022786"/>
    </source>
</evidence>
<protein>
    <recommendedName>
        <fullName evidence="3">ubiquitinyl hydrolase 1</fullName>
        <ecNumber evidence="3">3.4.19.12</ecNumber>
    </recommendedName>
</protein>
<dbReference type="InterPro" id="IPR038765">
    <property type="entry name" value="Papain-like_cys_pep_sf"/>
</dbReference>
<proteinExistence type="inferred from homology"/>
<feature type="region of interest" description="Disordered" evidence="8">
    <location>
        <begin position="1230"/>
        <end position="1254"/>
    </location>
</feature>
<feature type="domain" description="USP" evidence="9">
    <location>
        <begin position="1874"/>
        <end position="2268"/>
    </location>
</feature>
<dbReference type="InterPro" id="IPR050164">
    <property type="entry name" value="Peptidase_C19"/>
</dbReference>
<dbReference type="PANTHER" id="PTHR24006">
    <property type="entry name" value="UBIQUITIN CARBOXYL-TERMINAL HYDROLASE"/>
    <property type="match status" value="1"/>
</dbReference>
<accession>A0A6B2EIA4</accession>
<feature type="compositionally biased region" description="Basic and acidic residues" evidence="8">
    <location>
        <begin position="3571"/>
        <end position="3599"/>
    </location>
</feature>
<name>A0A6B2EIA4_9DIPT</name>
<dbReference type="GO" id="GO:0016579">
    <property type="term" value="P:protein deubiquitination"/>
    <property type="evidence" value="ECO:0007669"/>
    <property type="project" value="InterPro"/>
</dbReference>
<feature type="region of interest" description="Disordered" evidence="8">
    <location>
        <begin position="2274"/>
        <end position="2313"/>
    </location>
</feature>
<feature type="region of interest" description="Disordered" evidence="8">
    <location>
        <begin position="3564"/>
        <end position="3599"/>
    </location>
</feature>
<feature type="region of interest" description="Disordered" evidence="8">
    <location>
        <begin position="3436"/>
        <end position="3545"/>
    </location>
</feature>
<dbReference type="Pfam" id="PF00443">
    <property type="entry name" value="UCH"/>
    <property type="match status" value="1"/>
</dbReference>
<evidence type="ECO:0000256" key="4">
    <source>
        <dbReference type="ARBA" id="ARBA00022670"/>
    </source>
</evidence>
<organism evidence="10">
    <name type="scientific">Phlebotomus kandelakii</name>
    <dbReference type="NCBI Taxonomy" id="1109342"/>
    <lineage>
        <taxon>Eukaryota</taxon>
        <taxon>Metazoa</taxon>
        <taxon>Ecdysozoa</taxon>
        <taxon>Arthropoda</taxon>
        <taxon>Hexapoda</taxon>
        <taxon>Insecta</taxon>
        <taxon>Pterygota</taxon>
        <taxon>Neoptera</taxon>
        <taxon>Endopterygota</taxon>
        <taxon>Diptera</taxon>
        <taxon>Nematocera</taxon>
        <taxon>Psychodoidea</taxon>
        <taxon>Psychodidae</taxon>
        <taxon>Phlebotomus</taxon>
        <taxon>Larroussius</taxon>
    </lineage>
</organism>
<dbReference type="PANTHER" id="PTHR24006:SF943">
    <property type="entry name" value="UBIQUITIN CARBOXYL-TERMINAL HYDROLASE PUF"/>
    <property type="match status" value="1"/>
</dbReference>
<feature type="region of interest" description="Disordered" evidence="8">
    <location>
        <begin position="2328"/>
        <end position="2348"/>
    </location>
</feature>
<evidence type="ECO:0000256" key="7">
    <source>
        <dbReference type="ARBA" id="ARBA00022807"/>
    </source>
</evidence>
<feature type="compositionally biased region" description="Low complexity" evidence="8">
    <location>
        <begin position="495"/>
        <end position="504"/>
    </location>
</feature>
<feature type="compositionally biased region" description="Acidic residues" evidence="8">
    <location>
        <begin position="698"/>
        <end position="707"/>
    </location>
</feature>
<dbReference type="PROSITE" id="PS00972">
    <property type="entry name" value="USP_1"/>
    <property type="match status" value="1"/>
</dbReference>
<dbReference type="EMBL" id="GIFK01005188">
    <property type="protein sequence ID" value="NBJ62891.1"/>
    <property type="molecule type" value="Transcribed_RNA"/>
</dbReference>
<dbReference type="Pfam" id="PF12030">
    <property type="entry name" value="DUF3517"/>
    <property type="match status" value="1"/>
</dbReference>
<dbReference type="InterPro" id="IPR028889">
    <property type="entry name" value="USP"/>
</dbReference>
<dbReference type="InterPro" id="IPR001394">
    <property type="entry name" value="Peptidase_C19_UCH"/>
</dbReference>
<dbReference type="GO" id="GO:0005829">
    <property type="term" value="C:cytosol"/>
    <property type="evidence" value="ECO:0007669"/>
    <property type="project" value="TreeGrafter"/>
</dbReference>
<feature type="compositionally biased region" description="Low complexity" evidence="8">
    <location>
        <begin position="750"/>
        <end position="763"/>
    </location>
</feature>
<feature type="compositionally biased region" description="Basic and acidic residues" evidence="8">
    <location>
        <begin position="102"/>
        <end position="112"/>
    </location>
</feature>